<organism evidence="1 2">
    <name type="scientific">Lithospermum erythrorhizon</name>
    <name type="common">Purple gromwell</name>
    <name type="synonym">Lithospermum officinale var. erythrorhizon</name>
    <dbReference type="NCBI Taxonomy" id="34254"/>
    <lineage>
        <taxon>Eukaryota</taxon>
        <taxon>Viridiplantae</taxon>
        <taxon>Streptophyta</taxon>
        <taxon>Embryophyta</taxon>
        <taxon>Tracheophyta</taxon>
        <taxon>Spermatophyta</taxon>
        <taxon>Magnoliopsida</taxon>
        <taxon>eudicotyledons</taxon>
        <taxon>Gunneridae</taxon>
        <taxon>Pentapetalae</taxon>
        <taxon>asterids</taxon>
        <taxon>lamiids</taxon>
        <taxon>Boraginales</taxon>
        <taxon>Boraginaceae</taxon>
        <taxon>Boraginoideae</taxon>
        <taxon>Lithospermeae</taxon>
        <taxon>Lithospermum</taxon>
    </lineage>
</organism>
<reference evidence="1 2" key="1">
    <citation type="submission" date="2024-01" db="EMBL/GenBank/DDBJ databases">
        <title>The complete chloroplast genome sequence of Lithospermum erythrorhizon: insights into the phylogenetic relationship among Boraginaceae species and the maternal lineages of purple gromwells.</title>
        <authorList>
            <person name="Okada T."/>
            <person name="Watanabe K."/>
        </authorList>
    </citation>
    <scope>NUCLEOTIDE SEQUENCE [LARGE SCALE GENOMIC DNA]</scope>
</reference>
<accession>A0AAV3R3V5</accession>
<proteinExistence type="predicted"/>
<dbReference type="Proteomes" id="UP001454036">
    <property type="component" value="Unassembled WGS sequence"/>
</dbReference>
<name>A0AAV3R3V5_LITER</name>
<evidence type="ECO:0000313" key="2">
    <source>
        <dbReference type="Proteomes" id="UP001454036"/>
    </source>
</evidence>
<evidence type="ECO:0000313" key="1">
    <source>
        <dbReference type="EMBL" id="GAA0170529.1"/>
    </source>
</evidence>
<dbReference type="AlphaFoldDB" id="A0AAV3R3V5"/>
<dbReference type="EMBL" id="BAABME010007280">
    <property type="protein sequence ID" value="GAA0170529.1"/>
    <property type="molecule type" value="Genomic_DNA"/>
</dbReference>
<protein>
    <submittedName>
        <fullName evidence="1">Uncharacterized protein</fullName>
    </submittedName>
</protein>
<sequence length="121" mass="13048">MEYLGKKSLYKTIALLVVTSYIITTHNVANGQQVGVCLISCGQKVVTCDEECIAKPSLQCYEACGTADIECVNGCLSGAAKTSPSPSPPPPTTFTRFNGDVNHGRVKMYHDDTIDEIMLDD</sequence>
<comment type="caution">
    <text evidence="1">The sequence shown here is derived from an EMBL/GenBank/DDBJ whole genome shotgun (WGS) entry which is preliminary data.</text>
</comment>
<keyword evidence="2" id="KW-1185">Reference proteome</keyword>
<gene>
    <name evidence="1" type="ORF">LIER_24765</name>
</gene>